<sequence>MLGSAAYDFTMPQSVIELVGKLGRRPNFVRTLGVTKALGALGLILGLAVGPIGVLAALGLVAYFILAIRAHAKLGDSGAETLPAAALFILSALTLITNLFS</sequence>
<evidence type="ECO:0000256" key="5">
    <source>
        <dbReference type="SAM" id="Phobius"/>
    </source>
</evidence>
<proteinExistence type="predicted"/>
<evidence type="ECO:0000256" key="3">
    <source>
        <dbReference type="ARBA" id="ARBA00022989"/>
    </source>
</evidence>
<evidence type="ECO:0000313" key="7">
    <source>
        <dbReference type="EMBL" id="CAB4371566.1"/>
    </source>
</evidence>
<dbReference type="EMBL" id="CAFAAD010000014">
    <property type="protein sequence ID" value="CAB4784569.1"/>
    <property type="molecule type" value="Genomic_DNA"/>
</dbReference>
<evidence type="ECO:0000313" key="9">
    <source>
        <dbReference type="EMBL" id="CAB4618099.1"/>
    </source>
</evidence>
<dbReference type="EMBL" id="CAEUNJ010000033">
    <property type="protein sequence ID" value="CAB4371566.1"/>
    <property type="molecule type" value="Genomic_DNA"/>
</dbReference>
<dbReference type="EMBL" id="CAFBNJ010000059">
    <property type="protein sequence ID" value="CAB4956112.1"/>
    <property type="molecule type" value="Genomic_DNA"/>
</dbReference>
<dbReference type="EMBL" id="CAFBRD010000026">
    <property type="protein sequence ID" value="CAB5076185.1"/>
    <property type="molecule type" value="Genomic_DNA"/>
</dbReference>
<dbReference type="EMBL" id="CAEZVC010000021">
    <property type="protein sequence ID" value="CAB4618099.1"/>
    <property type="molecule type" value="Genomic_DNA"/>
</dbReference>
<feature type="transmembrane region" description="Helical" evidence="5">
    <location>
        <begin position="78"/>
        <end position="100"/>
    </location>
</feature>
<dbReference type="EMBL" id="CAFAAM010000094">
    <property type="protein sequence ID" value="CAB4804949.1"/>
    <property type="molecule type" value="Genomic_DNA"/>
</dbReference>
<evidence type="ECO:0000313" key="6">
    <source>
        <dbReference type="EMBL" id="CAB4344008.1"/>
    </source>
</evidence>
<keyword evidence="2 5" id="KW-0812">Transmembrane</keyword>
<protein>
    <submittedName>
        <fullName evidence="9">Unannotated protein</fullName>
    </submittedName>
</protein>
<dbReference type="EMBL" id="CAEZTY010000015">
    <property type="protein sequence ID" value="CAB4580922.1"/>
    <property type="molecule type" value="Genomic_DNA"/>
</dbReference>
<evidence type="ECO:0000256" key="2">
    <source>
        <dbReference type="ARBA" id="ARBA00022692"/>
    </source>
</evidence>
<dbReference type="EMBL" id="CAEZXY010000014">
    <property type="protein sequence ID" value="CAB4700629.1"/>
    <property type="molecule type" value="Genomic_DNA"/>
</dbReference>
<dbReference type="GO" id="GO:0016020">
    <property type="term" value="C:membrane"/>
    <property type="evidence" value="ECO:0007669"/>
    <property type="project" value="UniProtKB-SubCell"/>
</dbReference>
<evidence type="ECO:0000313" key="8">
    <source>
        <dbReference type="EMBL" id="CAB4580922.1"/>
    </source>
</evidence>
<accession>A0A6J6I2M3</accession>
<evidence type="ECO:0000313" key="10">
    <source>
        <dbReference type="EMBL" id="CAB4700629.1"/>
    </source>
</evidence>
<dbReference type="AlphaFoldDB" id="A0A6J6I2M3"/>
<keyword evidence="4 5" id="KW-0472">Membrane</keyword>
<comment type="subcellular location">
    <subcellularLocation>
        <location evidence="1">Membrane</location>
        <topology evidence="1">Multi-pass membrane protein</topology>
    </subcellularLocation>
</comment>
<reference evidence="9" key="1">
    <citation type="submission" date="2020-05" db="EMBL/GenBank/DDBJ databases">
        <authorList>
            <person name="Chiriac C."/>
            <person name="Salcher M."/>
            <person name="Ghai R."/>
            <person name="Kavagutti S V."/>
        </authorList>
    </citation>
    <scope>NUCLEOTIDE SEQUENCE</scope>
</reference>
<dbReference type="EMBL" id="CAESAL010000049">
    <property type="protein sequence ID" value="CAB4344008.1"/>
    <property type="molecule type" value="Genomic_DNA"/>
</dbReference>
<evidence type="ECO:0000256" key="1">
    <source>
        <dbReference type="ARBA" id="ARBA00004141"/>
    </source>
</evidence>
<keyword evidence="3 5" id="KW-1133">Transmembrane helix</keyword>
<organism evidence="9">
    <name type="scientific">freshwater metagenome</name>
    <dbReference type="NCBI Taxonomy" id="449393"/>
    <lineage>
        <taxon>unclassified sequences</taxon>
        <taxon>metagenomes</taxon>
        <taxon>ecological metagenomes</taxon>
    </lineage>
</organism>
<name>A0A6J6I2M3_9ZZZZ</name>
<dbReference type="InterPro" id="IPR032808">
    <property type="entry name" value="DoxX"/>
</dbReference>
<evidence type="ECO:0000313" key="14">
    <source>
        <dbReference type="EMBL" id="CAB5076185.1"/>
    </source>
</evidence>
<evidence type="ECO:0000313" key="13">
    <source>
        <dbReference type="EMBL" id="CAB4956112.1"/>
    </source>
</evidence>
<evidence type="ECO:0000256" key="4">
    <source>
        <dbReference type="ARBA" id="ARBA00023136"/>
    </source>
</evidence>
<dbReference type="Pfam" id="PF13564">
    <property type="entry name" value="DoxX_2"/>
    <property type="match status" value="1"/>
</dbReference>
<feature type="transmembrane region" description="Helical" evidence="5">
    <location>
        <begin position="37"/>
        <end position="66"/>
    </location>
</feature>
<evidence type="ECO:0000313" key="11">
    <source>
        <dbReference type="EMBL" id="CAB4784569.1"/>
    </source>
</evidence>
<evidence type="ECO:0000313" key="12">
    <source>
        <dbReference type="EMBL" id="CAB4804949.1"/>
    </source>
</evidence>
<gene>
    <name evidence="8" type="ORF">UFOPK1762_00609</name>
    <name evidence="9" type="ORF">UFOPK1906_00527</name>
    <name evidence="10" type="ORF">UFOPK2624_00521</name>
    <name evidence="11" type="ORF">UFOPK2969_00320</name>
    <name evidence="12" type="ORF">UFOPK3010_00813</name>
    <name evidence="6" type="ORF">UFOPK3331_01307</name>
    <name evidence="13" type="ORF">UFOPK3785_01153</name>
    <name evidence="7" type="ORF">UFOPK4201_00911</name>
    <name evidence="14" type="ORF">UFOPK4371_00675</name>
</gene>